<evidence type="ECO:0000256" key="1">
    <source>
        <dbReference type="SAM" id="MobiDB-lite"/>
    </source>
</evidence>
<keyword evidence="2" id="KW-0812">Transmembrane</keyword>
<proteinExistence type="predicted"/>
<evidence type="ECO:0000313" key="3">
    <source>
        <dbReference type="EMBL" id="KIM00185.1"/>
    </source>
</evidence>
<dbReference type="AlphaFoldDB" id="A0A0C2YKA2"/>
<name>A0A0C2YKA2_PARME</name>
<accession>A0A0C2YKA2</accession>
<keyword evidence="2" id="KW-0472">Membrane</keyword>
<reference evidence="3 4" key="1">
    <citation type="submission" date="2015-01" db="EMBL/GenBank/DDBJ databases">
        <title>Genome Sequence of Magnetospirillum magnetotacticum Strain MS-1.</title>
        <authorList>
            <person name="Marinov G.K."/>
            <person name="Smalley M.D."/>
            <person name="DeSalvo G."/>
        </authorList>
    </citation>
    <scope>NUCLEOTIDE SEQUENCE [LARGE SCALE GENOMIC DNA]</scope>
    <source>
        <strain evidence="3 4">MS-1</strain>
    </source>
</reference>
<dbReference type="EMBL" id="JXSL01000020">
    <property type="protein sequence ID" value="KIM00185.1"/>
    <property type="molecule type" value="Genomic_DNA"/>
</dbReference>
<evidence type="ECO:0000256" key="2">
    <source>
        <dbReference type="SAM" id="Phobius"/>
    </source>
</evidence>
<evidence type="ECO:0000313" key="4">
    <source>
        <dbReference type="Proteomes" id="UP000031971"/>
    </source>
</evidence>
<feature type="transmembrane region" description="Helical" evidence="2">
    <location>
        <begin position="30"/>
        <end position="53"/>
    </location>
</feature>
<dbReference type="Proteomes" id="UP000031971">
    <property type="component" value="Unassembled WGS sequence"/>
</dbReference>
<feature type="region of interest" description="Disordered" evidence="1">
    <location>
        <begin position="63"/>
        <end position="84"/>
    </location>
</feature>
<gene>
    <name evidence="3" type="ORF">CCC_02973</name>
</gene>
<protein>
    <submittedName>
        <fullName evidence="3">Uncharacterized protein</fullName>
    </submittedName>
</protein>
<comment type="caution">
    <text evidence="3">The sequence shown here is derived from an EMBL/GenBank/DDBJ whole genome shotgun (WGS) entry which is preliminary data.</text>
</comment>
<keyword evidence="4" id="KW-1185">Reference proteome</keyword>
<sequence>MVKSVGLVVGLGGALYAVQALMVSADASIEVFLFVIAGGGALIAVLGGLIYGLGALLGGAKTSAPPAPLAMPSEQQQLRDSQDYLHGLGQEDDTAAKS</sequence>
<organism evidence="3 4">
    <name type="scientific">Paramagnetospirillum magnetotacticum MS-1</name>
    <dbReference type="NCBI Taxonomy" id="272627"/>
    <lineage>
        <taxon>Bacteria</taxon>
        <taxon>Pseudomonadati</taxon>
        <taxon>Pseudomonadota</taxon>
        <taxon>Alphaproteobacteria</taxon>
        <taxon>Rhodospirillales</taxon>
        <taxon>Magnetospirillaceae</taxon>
        <taxon>Paramagnetospirillum</taxon>
    </lineage>
</organism>
<keyword evidence="2" id="KW-1133">Transmembrane helix</keyword>